<protein>
    <recommendedName>
        <fullName evidence="6">HMG box domain-containing protein</fullName>
    </recommendedName>
</protein>
<dbReference type="InterPro" id="IPR009071">
    <property type="entry name" value="HMG_box_dom"/>
</dbReference>
<dbReference type="PANTHER" id="PTHR46040">
    <property type="entry name" value="HIGH MOBILITY GROUP PROTEIN 2"/>
    <property type="match status" value="1"/>
</dbReference>
<comment type="caution">
    <text evidence="7">The sequence shown here is derived from an EMBL/GenBank/DDBJ whole genome shotgun (WGS) entry which is preliminary data.</text>
</comment>
<feature type="coiled-coil region" evidence="4">
    <location>
        <begin position="523"/>
        <end position="561"/>
    </location>
</feature>
<dbReference type="InterPro" id="IPR036910">
    <property type="entry name" value="HMG_box_dom_sf"/>
</dbReference>
<dbReference type="AlphaFoldDB" id="A0A9W8GR80"/>
<dbReference type="InterPro" id="IPR051965">
    <property type="entry name" value="ChromReg_NeuronalGeneExpr"/>
</dbReference>
<feature type="compositionally biased region" description="Pro residues" evidence="5">
    <location>
        <begin position="570"/>
        <end position="579"/>
    </location>
</feature>
<evidence type="ECO:0000313" key="7">
    <source>
        <dbReference type="EMBL" id="KAJ2748499.1"/>
    </source>
</evidence>
<dbReference type="Pfam" id="PF00505">
    <property type="entry name" value="HMG_box"/>
    <property type="match status" value="1"/>
</dbReference>
<feature type="region of interest" description="Disordered" evidence="5">
    <location>
        <begin position="633"/>
        <end position="652"/>
    </location>
</feature>
<evidence type="ECO:0000256" key="2">
    <source>
        <dbReference type="ARBA" id="ARBA00023242"/>
    </source>
</evidence>
<feature type="non-terminal residue" evidence="7">
    <location>
        <position position="816"/>
    </location>
</feature>
<name>A0A9W8GR80_9FUNG</name>
<reference evidence="7" key="1">
    <citation type="submission" date="2022-07" db="EMBL/GenBank/DDBJ databases">
        <title>Phylogenomic reconstructions and comparative analyses of Kickxellomycotina fungi.</title>
        <authorList>
            <person name="Reynolds N.K."/>
            <person name="Stajich J.E."/>
            <person name="Barry K."/>
            <person name="Grigoriev I.V."/>
            <person name="Crous P."/>
            <person name="Smith M.E."/>
        </authorList>
    </citation>
    <scope>NUCLEOTIDE SEQUENCE</scope>
    <source>
        <strain evidence="7">BCRC 34297</strain>
    </source>
</reference>
<gene>
    <name evidence="7" type="ORF">GGI19_006091</name>
</gene>
<evidence type="ECO:0000256" key="3">
    <source>
        <dbReference type="PROSITE-ProRule" id="PRU00267"/>
    </source>
</evidence>
<feature type="region of interest" description="Disordered" evidence="5">
    <location>
        <begin position="566"/>
        <end position="617"/>
    </location>
</feature>
<keyword evidence="4" id="KW-0175">Coiled coil</keyword>
<dbReference type="SUPFAM" id="SSF47095">
    <property type="entry name" value="HMG-box"/>
    <property type="match status" value="1"/>
</dbReference>
<sequence length="816" mass="87618">MPLVANSVNTPIISTTVSSDAISDFSNGLAQGDGHFSIGAVAAAQTSTFTVASIDNRWNHALVSSPHSATATSDLYAMPAQNMLPPFSYSANYHPLSSTAVAAPIELLNEIAFAASTALAAVTTTATSAGVAACSELAPEKWPNTAATHIGAIGTHLSLGDSLSNTNRVCESASAQDILSSRLYQPFSLVPTMENFSSFDNLVGTFQSLVSQSQQQANQGRDQQRPSQQHQLQPQQHSQPQSQSQHQQQSFDAYYRQQQHHPLLSHHISYPHIEQAGYAAEQKSPMSQVQNILFDMHSLNSTPPDMASAAHAAAPIQLANISTPVSIGNYPLSLDTVSMRSSATFPGAGGNMYGDGGNSTVDDNMTTSSHHLAASSSLPPSTLPLSAQPGQVGSNGHDFMGSPLLSPLSGLPVMGAAQPMSQHGHPNIGTPLAPYARPYNMMFGIPGLTEPRMLYDDRMSLPPLPHNGGNWLRIRQPIDYVAPLKKPMNSFLLYSAERRVQLRQTHPDLNTTQQSTILAREWASLAEEEKEKYRAEAKQLRDDYNARRAELSLKLQQQLNQQHINMSLSQPPPLPPPPSHLHGQPMSHQQPLDMLDSNMASGDHHMHAHPASSFGFHQQFSGSGVNLAHTPFTPTTPGAAPSLHTPAASFSQTPHENAYAQAHAAAACHMADTFQYDSTLSTIDPTAMAGGSGHFHGLAIGRSTPQTIDATARNVGYAGDSDKQGTDSRWREFDLTASDNLHESVAAAQHYGIPRSSSNVSQYIGAGDFGQQRFSQQQQQPHYGYNDTDSLRSNMLNSAAGIFGGNYDSALHTSDL</sequence>
<dbReference type="GO" id="GO:0003677">
    <property type="term" value="F:DNA binding"/>
    <property type="evidence" value="ECO:0007669"/>
    <property type="project" value="UniProtKB-UniRule"/>
</dbReference>
<dbReference type="PROSITE" id="PS50118">
    <property type="entry name" value="HMG_BOX_2"/>
    <property type="match status" value="1"/>
</dbReference>
<feature type="domain" description="HMG box" evidence="6">
    <location>
        <begin position="484"/>
        <end position="552"/>
    </location>
</feature>
<dbReference type="SMART" id="SM00398">
    <property type="entry name" value="HMG"/>
    <property type="match status" value="1"/>
</dbReference>
<feature type="DNA-binding region" description="HMG box" evidence="3">
    <location>
        <begin position="484"/>
        <end position="552"/>
    </location>
</feature>
<feature type="region of interest" description="Disordered" evidence="5">
    <location>
        <begin position="212"/>
        <end position="254"/>
    </location>
</feature>
<evidence type="ECO:0000256" key="4">
    <source>
        <dbReference type="SAM" id="Coils"/>
    </source>
</evidence>
<dbReference type="GO" id="GO:0005634">
    <property type="term" value="C:nucleus"/>
    <property type="evidence" value="ECO:0007669"/>
    <property type="project" value="UniProtKB-UniRule"/>
</dbReference>
<dbReference type="Gene3D" id="1.10.30.10">
    <property type="entry name" value="High mobility group box domain"/>
    <property type="match status" value="1"/>
</dbReference>
<keyword evidence="8" id="KW-1185">Reference proteome</keyword>
<feature type="region of interest" description="Disordered" evidence="5">
    <location>
        <begin position="356"/>
        <end position="380"/>
    </location>
</feature>
<keyword evidence="1 3" id="KW-0238">DNA-binding</keyword>
<evidence type="ECO:0000313" key="8">
    <source>
        <dbReference type="Proteomes" id="UP001140011"/>
    </source>
</evidence>
<accession>A0A9W8GR80</accession>
<dbReference type="Proteomes" id="UP001140011">
    <property type="component" value="Unassembled WGS sequence"/>
</dbReference>
<evidence type="ECO:0000259" key="6">
    <source>
        <dbReference type="PROSITE" id="PS50118"/>
    </source>
</evidence>
<keyword evidence="2 3" id="KW-0539">Nucleus</keyword>
<organism evidence="7 8">
    <name type="scientific">Coemansia pectinata</name>
    <dbReference type="NCBI Taxonomy" id="1052879"/>
    <lineage>
        <taxon>Eukaryota</taxon>
        <taxon>Fungi</taxon>
        <taxon>Fungi incertae sedis</taxon>
        <taxon>Zoopagomycota</taxon>
        <taxon>Kickxellomycotina</taxon>
        <taxon>Kickxellomycetes</taxon>
        <taxon>Kickxellales</taxon>
        <taxon>Kickxellaceae</taxon>
        <taxon>Coemansia</taxon>
    </lineage>
</organism>
<evidence type="ECO:0000256" key="5">
    <source>
        <dbReference type="SAM" id="MobiDB-lite"/>
    </source>
</evidence>
<dbReference type="EMBL" id="JANBUH010001061">
    <property type="protein sequence ID" value="KAJ2748499.1"/>
    <property type="molecule type" value="Genomic_DNA"/>
</dbReference>
<proteinExistence type="predicted"/>
<feature type="compositionally biased region" description="Low complexity" evidence="5">
    <location>
        <begin position="212"/>
        <end position="250"/>
    </location>
</feature>
<dbReference type="OrthoDB" id="1919336at2759"/>
<evidence type="ECO:0000256" key="1">
    <source>
        <dbReference type="ARBA" id="ARBA00023125"/>
    </source>
</evidence>
<dbReference type="GO" id="GO:0010468">
    <property type="term" value="P:regulation of gene expression"/>
    <property type="evidence" value="ECO:0007669"/>
    <property type="project" value="TreeGrafter"/>
</dbReference>
<dbReference type="PANTHER" id="PTHR46040:SF3">
    <property type="entry name" value="HIGH MOBILITY GROUP PROTEIN 2"/>
    <property type="match status" value="1"/>
</dbReference>
<dbReference type="CDD" id="cd00084">
    <property type="entry name" value="HMG-box_SF"/>
    <property type="match status" value="1"/>
</dbReference>
<feature type="compositionally biased region" description="Low complexity" evidence="5">
    <location>
        <begin position="366"/>
        <end position="380"/>
    </location>
</feature>